<dbReference type="OrthoDB" id="9787293at2"/>
<evidence type="ECO:0000313" key="4">
    <source>
        <dbReference type="Proteomes" id="UP000434580"/>
    </source>
</evidence>
<gene>
    <name evidence="3" type="primary">mshA_1</name>
    <name evidence="3" type="ORF">DPBNPPHM_00275</name>
</gene>
<dbReference type="SUPFAM" id="SSF53756">
    <property type="entry name" value="UDP-Glycosyltransferase/glycogen phosphorylase"/>
    <property type="match status" value="1"/>
</dbReference>
<feature type="domain" description="Glycosyl transferase family 1" evidence="1">
    <location>
        <begin position="310"/>
        <end position="376"/>
    </location>
</feature>
<protein>
    <submittedName>
        <fullName evidence="3">D-inositol-3-phosphate glycosyltransferase</fullName>
        <ecNumber evidence="3">2.4.1.250</ecNumber>
    </submittedName>
</protein>
<reference evidence="3 4" key="1">
    <citation type="submission" date="2019-11" db="EMBL/GenBank/DDBJ databases">
        <authorList>
            <person name="Holert J."/>
        </authorList>
    </citation>
    <scope>NUCLEOTIDE SEQUENCE [LARGE SCALE GENOMIC DNA]</scope>
    <source>
        <strain evidence="3">BC5_2</strain>
    </source>
</reference>
<dbReference type="Gene3D" id="3.40.50.2000">
    <property type="entry name" value="Glycogen Phosphorylase B"/>
    <property type="match status" value="2"/>
</dbReference>
<dbReference type="EC" id="2.4.1.250" evidence="3"/>
<dbReference type="InterPro" id="IPR001296">
    <property type="entry name" value="Glyco_trans_1"/>
</dbReference>
<dbReference type="Proteomes" id="UP000434580">
    <property type="component" value="Unassembled WGS sequence"/>
</dbReference>
<evidence type="ECO:0000259" key="1">
    <source>
        <dbReference type="Pfam" id="PF00534"/>
    </source>
</evidence>
<organism evidence="3 4">
    <name type="scientific">BD1-7 clade bacterium</name>
    <dbReference type="NCBI Taxonomy" id="2029982"/>
    <lineage>
        <taxon>Bacteria</taxon>
        <taxon>Pseudomonadati</taxon>
        <taxon>Pseudomonadota</taxon>
        <taxon>Gammaproteobacteria</taxon>
        <taxon>Cellvibrionales</taxon>
        <taxon>Spongiibacteraceae</taxon>
        <taxon>BD1-7 clade</taxon>
    </lineage>
</organism>
<dbReference type="Pfam" id="PF13579">
    <property type="entry name" value="Glyco_trans_4_4"/>
    <property type="match status" value="1"/>
</dbReference>
<name>A0A5S9N1U8_9GAMM</name>
<keyword evidence="3" id="KW-0808">Transferase</keyword>
<accession>A0A5S9N1U8</accession>
<feature type="domain" description="Glycosyltransferase subfamily 4-like N-terminal" evidence="2">
    <location>
        <begin position="76"/>
        <end position="197"/>
    </location>
</feature>
<sequence length="403" mass="45372">MNTSNKHVLYVSYTGLLEPLGRSQILAYLSRLSDDYTFTILSFEKPESLDDVLSVQKLKEECASFGIEWVYKTYHSKPRLMATAWDLLVLIFSIVSLSTSRKSAVIHCRSYVPAMATWMVNRVTRTPFIFDMRALWVDEMVTASRLKESGWLFKVLKRFERKLLHDAEGSVSLTEKAVNYLVSSYAEIDPSRIHVIPTCVNLDLFFPNRQDNCYDSKTPVTIGSVGSLSSGWFPVDWLFDLYLASQAVQKTNLTVITKDRLDAIDSIVGSYGLDLSGITLRSSEPKSVVYEIHEMTYGVVFNKPSLGRLGSFPTRMAEFLACGVPVIGNAGVGDVADIIRKYRVGVVVENNSLDSLSDAVKEMAELLKDPDLEARCLYAVNDYFCADIGAQKYRKIYRKIVDE</sequence>
<dbReference type="PANTHER" id="PTHR12526">
    <property type="entry name" value="GLYCOSYLTRANSFERASE"/>
    <property type="match status" value="1"/>
</dbReference>
<dbReference type="Pfam" id="PF00534">
    <property type="entry name" value="Glycos_transf_1"/>
    <property type="match status" value="1"/>
</dbReference>
<dbReference type="EMBL" id="CACSII010000001">
    <property type="protein sequence ID" value="CAA0080646.1"/>
    <property type="molecule type" value="Genomic_DNA"/>
</dbReference>
<proteinExistence type="predicted"/>
<evidence type="ECO:0000259" key="2">
    <source>
        <dbReference type="Pfam" id="PF13579"/>
    </source>
</evidence>
<keyword evidence="3" id="KW-0328">Glycosyltransferase</keyword>
<dbReference type="InterPro" id="IPR028098">
    <property type="entry name" value="Glyco_trans_4-like_N"/>
</dbReference>
<dbReference type="AlphaFoldDB" id="A0A5S9N1U8"/>
<evidence type="ECO:0000313" key="3">
    <source>
        <dbReference type="EMBL" id="CAA0080646.1"/>
    </source>
</evidence>
<dbReference type="GO" id="GO:1901135">
    <property type="term" value="P:carbohydrate derivative metabolic process"/>
    <property type="evidence" value="ECO:0007669"/>
    <property type="project" value="UniProtKB-ARBA"/>
</dbReference>
<dbReference type="GO" id="GO:0102710">
    <property type="term" value="F:D-inositol-3-phosphate glycosyltransferase activity"/>
    <property type="evidence" value="ECO:0007669"/>
    <property type="project" value="UniProtKB-EC"/>
</dbReference>